<accession>A0A4R4WD88</accession>
<dbReference type="OrthoDB" id="8772678at2"/>
<dbReference type="AlphaFoldDB" id="A0A4R4WD88"/>
<proteinExistence type="inferred from homology"/>
<protein>
    <submittedName>
        <fullName evidence="3">ROK family protein</fullName>
    </submittedName>
</protein>
<dbReference type="SUPFAM" id="SSF53067">
    <property type="entry name" value="Actin-like ATPase domain"/>
    <property type="match status" value="1"/>
</dbReference>
<evidence type="ECO:0000256" key="2">
    <source>
        <dbReference type="SAM" id="MobiDB-lite"/>
    </source>
</evidence>
<dbReference type="Proteomes" id="UP000294543">
    <property type="component" value="Unassembled WGS sequence"/>
</dbReference>
<dbReference type="InterPro" id="IPR000600">
    <property type="entry name" value="ROK"/>
</dbReference>
<dbReference type="RefSeq" id="WP_132515868.1">
    <property type="nucleotide sequence ID" value="NZ_SMKP01000153.1"/>
</dbReference>
<dbReference type="PROSITE" id="PS01125">
    <property type="entry name" value="ROK"/>
    <property type="match status" value="1"/>
</dbReference>
<comment type="caution">
    <text evidence="3">The sequence shown here is derived from an EMBL/GenBank/DDBJ whole genome shotgun (WGS) entry which is preliminary data.</text>
</comment>
<sequence>MRLGVDIGGTKIAAGLVTPEGTVRRRADAPTPAVRGPRAVVRTVVRLARELGLDGVTCAGVGTAGVADPAGREIVGATDAIRNWAGTPLAASLEAELDLPVLVRNDVHAFLAGELAGSPWRTALGVTVGTGIGGALALDGHVVTGVRGAAGHVGHVPVPEAAGLACSCGAEGHVEAVASGPAMTAAFTGPLPDDPDLRRDQDPDTRPDLRRVVGAAGDGDAGAAGVLARGGRALGRALAGVVNVWDPDVVILGGGVLAAGELYMAPLRAALAAGVLPVLADVPVVTARLGDDAVLVGAASAAGEAERARR</sequence>
<dbReference type="Pfam" id="PF00480">
    <property type="entry name" value="ROK"/>
    <property type="match status" value="1"/>
</dbReference>
<dbReference type="PANTHER" id="PTHR18964">
    <property type="entry name" value="ROK (REPRESSOR, ORF, KINASE) FAMILY"/>
    <property type="match status" value="1"/>
</dbReference>
<evidence type="ECO:0000256" key="1">
    <source>
        <dbReference type="ARBA" id="ARBA00006479"/>
    </source>
</evidence>
<organism evidence="3 4">
    <name type="scientific">Nonomuraea diastatica</name>
    <dbReference type="NCBI Taxonomy" id="1848329"/>
    <lineage>
        <taxon>Bacteria</taxon>
        <taxon>Bacillati</taxon>
        <taxon>Actinomycetota</taxon>
        <taxon>Actinomycetes</taxon>
        <taxon>Streptosporangiales</taxon>
        <taxon>Streptosporangiaceae</taxon>
        <taxon>Nonomuraea</taxon>
    </lineage>
</organism>
<dbReference type="PANTHER" id="PTHR18964:SF169">
    <property type="entry name" value="N-ACETYLMANNOSAMINE KINASE"/>
    <property type="match status" value="1"/>
</dbReference>
<dbReference type="InterPro" id="IPR049874">
    <property type="entry name" value="ROK_cs"/>
</dbReference>
<reference evidence="3 4" key="1">
    <citation type="submission" date="2019-03" db="EMBL/GenBank/DDBJ databases">
        <title>Draft genome sequences of novel Actinobacteria.</title>
        <authorList>
            <person name="Sahin N."/>
            <person name="Ay H."/>
            <person name="Saygin H."/>
        </authorList>
    </citation>
    <scope>NUCLEOTIDE SEQUENCE [LARGE SCALE GENOMIC DNA]</scope>
    <source>
        <strain evidence="3 4">KC712</strain>
    </source>
</reference>
<dbReference type="EMBL" id="SMKP01000153">
    <property type="protein sequence ID" value="TDD14203.1"/>
    <property type="molecule type" value="Genomic_DNA"/>
</dbReference>
<name>A0A4R4WD88_9ACTN</name>
<feature type="region of interest" description="Disordered" evidence="2">
    <location>
        <begin position="188"/>
        <end position="207"/>
    </location>
</feature>
<dbReference type="Gene3D" id="3.30.420.40">
    <property type="match status" value="2"/>
</dbReference>
<comment type="similarity">
    <text evidence="1">Belongs to the ROK (NagC/XylR) family.</text>
</comment>
<evidence type="ECO:0000313" key="3">
    <source>
        <dbReference type="EMBL" id="TDD14203.1"/>
    </source>
</evidence>
<keyword evidence="4" id="KW-1185">Reference proteome</keyword>
<feature type="compositionally biased region" description="Basic and acidic residues" evidence="2">
    <location>
        <begin position="195"/>
        <end position="207"/>
    </location>
</feature>
<dbReference type="InterPro" id="IPR043129">
    <property type="entry name" value="ATPase_NBD"/>
</dbReference>
<gene>
    <name evidence="3" type="ORF">E1294_38265</name>
</gene>
<evidence type="ECO:0000313" key="4">
    <source>
        <dbReference type="Proteomes" id="UP000294543"/>
    </source>
</evidence>